<reference evidence="2 3" key="1">
    <citation type="submission" date="2018-08" db="EMBL/GenBank/DDBJ databases">
        <title>Meiothermus cateniformans JCM 15151 genome sequencing project.</title>
        <authorList>
            <person name="Da Costa M.S."/>
            <person name="Albuquerque L."/>
            <person name="Raposo P."/>
            <person name="Froufe H.J.C."/>
            <person name="Barroso C.S."/>
            <person name="Egas C."/>
        </authorList>
    </citation>
    <scope>NUCLEOTIDE SEQUENCE [LARGE SCALE GENOMIC DNA]</scope>
    <source>
        <strain evidence="2 3">JCM 15151</strain>
    </source>
</reference>
<dbReference type="OrthoDB" id="27384at2"/>
<gene>
    <name evidence="2" type="ORF">Mcate_01089</name>
</gene>
<evidence type="ECO:0000313" key="2">
    <source>
        <dbReference type="EMBL" id="RIH77951.1"/>
    </source>
</evidence>
<dbReference type="Proteomes" id="UP000266089">
    <property type="component" value="Unassembled WGS sequence"/>
</dbReference>
<keyword evidence="1" id="KW-0472">Membrane</keyword>
<feature type="transmembrane region" description="Helical" evidence="1">
    <location>
        <begin position="12"/>
        <end position="30"/>
    </location>
</feature>
<organism evidence="2 3">
    <name type="scientific">Meiothermus taiwanensis</name>
    <dbReference type="NCBI Taxonomy" id="172827"/>
    <lineage>
        <taxon>Bacteria</taxon>
        <taxon>Thermotogati</taxon>
        <taxon>Deinococcota</taxon>
        <taxon>Deinococci</taxon>
        <taxon>Thermales</taxon>
        <taxon>Thermaceae</taxon>
        <taxon>Meiothermus</taxon>
    </lineage>
</organism>
<dbReference type="EMBL" id="QWKX01000020">
    <property type="protein sequence ID" value="RIH77951.1"/>
    <property type="molecule type" value="Genomic_DNA"/>
</dbReference>
<evidence type="ECO:0000256" key="1">
    <source>
        <dbReference type="SAM" id="Phobius"/>
    </source>
</evidence>
<dbReference type="AlphaFoldDB" id="A0A399E6P7"/>
<keyword evidence="1" id="KW-1133">Transmembrane helix</keyword>
<comment type="caution">
    <text evidence="2">The sequence shown here is derived from an EMBL/GenBank/DDBJ whole genome shotgun (WGS) entry which is preliminary data.</text>
</comment>
<dbReference type="RefSeq" id="WP_119361583.1">
    <property type="nucleotide sequence ID" value="NZ_JBHSXZ010000088.1"/>
</dbReference>
<proteinExistence type="predicted"/>
<feature type="transmembrane region" description="Helical" evidence="1">
    <location>
        <begin position="36"/>
        <end position="64"/>
    </location>
</feature>
<protein>
    <submittedName>
        <fullName evidence="2">Uncharacterized protein</fullName>
    </submittedName>
</protein>
<evidence type="ECO:0000313" key="3">
    <source>
        <dbReference type="Proteomes" id="UP000266089"/>
    </source>
</evidence>
<keyword evidence="1" id="KW-0812">Transmembrane</keyword>
<sequence length="70" mass="7442">MATKNLIRGVTLVAASVLLSLATLGLWLGNLETNPLFSWMVFGVGFALCAAAAIVGIWSILGFFRDKEGK</sequence>
<accession>A0A399E6P7</accession>
<name>A0A399E6P7_9DEIN</name>